<dbReference type="AlphaFoldDB" id="A0A2W4Z2J0"/>
<keyword evidence="1" id="KW-1133">Transmembrane helix</keyword>
<keyword evidence="1" id="KW-0812">Transmembrane</keyword>
<reference evidence="2 3" key="2">
    <citation type="submission" date="2018-06" db="EMBL/GenBank/DDBJ databases">
        <title>Metagenomic assembly of (sub)arctic Cyanobacteria and their associated microbiome from non-axenic cultures.</title>
        <authorList>
            <person name="Baurain D."/>
        </authorList>
    </citation>
    <scope>NUCLEOTIDE SEQUENCE [LARGE SCALE GENOMIC DNA]</scope>
    <source>
        <strain evidence="2">ULC027bin1</strain>
    </source>
</reference>
<sequence>MDFLSDLADSQVVLLVGAIAVFFLVSKLLFRVLSSSAGKLLALVSIVLICQYAFGISPKSLWYEVSHLPQSLARLAQQIA</sequence>
<organism evidence="2 3">
    <name type="scientific">Phormidesmis priestleyi</name>
    <dbReference type="NCBI Taxonomy" id="268141"/>
    <lineage>
        <taxon>Bacteria</taxon>
        <taxon>Bacillati</taxon>
        <taxon>Cyanobacteriota</taxon>
        <taxon>Cyanophyceae</taxon>
        <taxon>Leptolyngbyales</taxon>
        <taxon>Leptolyngbyaceae</taxon>
        <taxon>Phormidesmis</taxon>
    </lineage>
</organism>
<name>A0A2W4Z2J0_9CYAN</name>
<gene>
    <name evidence="2" type="ORF">DCF15_17105</name>
</gene>
<keyword evidence="1" id="KW-0472">Membrane</keyword>
<evidence type="ECO:0000313" key="3">
    <source>
        <dbReference type="Proteomes" id="UP000249794"/>
    </source>
</evidence>
<feature type="transmembrane region" description="Helical" evidence="1">
    <location>
        <begin position="37"/>
        <end position="54"/>
    </location>
</feature>
<evidence type="ECO:0000313" key="2">
    <source>
        <dbReference type="EMBL" id="PZO49268.1"/>
    </source>
</evidence>
<evidence type="ECO:0000256" key="1">
    <source>
        <dbReference type="SAM" id="Phobius"/>
    </source>
</evidence>
<comment type="caution">
    <text evidence="2">The sequence shown here is derived from an EMBL/GenBank/DDBJ whole genome shotgun (WGS) entry which is preliminary data.</text>
</comment>
<accession>A0A2W4Z2J0</accession>
<reference evidence="3" key="1">
    <citation type="submission" date="2018-04" db="EMBL/GenBank/DDBJ databases">
        <authorList>
            <person name="Cornet L."/>
        </authorList>
    </citation>
    <scope>NUCLEOTIDE SEQUENCE [LARGE SCALE GENOMIC DNA]</scope>
</reference>
<feature type="transmembrane region" description="Helical" evidence="1">
    <location>
        <begin position="12"/>
        <end position="30"/>
    </location>
</feature>
<dbReference type="Proteomes" id="UP000249794">
    <property type="component" value="Unassembled WGS sequence"/>
</dbReference>
<proteinExistence type="predicted"/>
<protein>
    <submittedName>
        <fullName evidence="2">Uncharacterized protein</fullName>
    </submittedName>
</protein>
<dbReference type="EMBL" id="QBMP01000217">
    <property type="protein sequence ID" value="PZO49268.1"/>
    <property type="molecule type" value="Genomic_DNA"/>
</dbReference>